<evidence type="ECO:0000256" key="1">
    <source>
        <dbReference type="SAM" id="MobiDB-lite"/>
    </source>
</evidence>
<reference evidence="2 3" key="1">
    <citation type="submission" date="2020-10" db="EMBL/GenBank/DDBJ databases">
        <title>Sequencing the genomes of 1000 actinobacteria strains.</title>
        <authorList>
            <person name="Klenk H.-P."/>
        </authorList>
    </citation>
    <scope>NUCLEOTIDE SEQUENCE [LARGE SCALE GENOMIC DNA]</scope>
    <source>
        <strain evidence="2 3">DSM 15666</strain>
    </source>
</reference>
<feature type="compositionally biased region" description="Basic and acidic residues" evidence="1">
    <location>
        <begin position="16"/>
        <end position="29"/>
    </location>
</feature>
<feature type="compositionally biased region" description="Polar residues" evidence="1">
    <location>
        <begin position="52"/>
        <end position="69"/>
    </location>
</feature>
<dbReference type="EMBL" id="JADBED010000001">
    <property type="protein sequence ID" value="MBE1522970.1"/>
    <property type="molecule type" value="Genomic_DNA"/>
</dbReference>
<organism evidence="2 3">
    <name type="scientific">Nesterenkonia lutea</name>
    <dbReference type="NCBI Taxonomy" id="272919"/>
    <lineage>
        <taxon>Bacteria</taxon>
        <taxon>Bacillati</taxon>
        <taxon>Actinomycetota</taxon>
        <taxon>Actinomycetes</taxon>
        <taxon>Micrococcales</taxon>
        <taxon>Micrococcaceae</taxon>
        <taxon>Nesterenkonia</taxon>
    </lineage>
</organism>
<comment type="caution">
    <text evidence="2">The sequence shown here is derived from an EMBL/GenBank/DDBJ whole genome shotgun (WGS) entry which is preliminary data.</text>
</comment>
<gene>
    <name evidence="2" type="ORF">H4W27_000088</name>
</gene>
<name>A0ABR9JAL0_9MICC</name>
<keyword evidence="3" id="KW-1185">Reference proteome</keyword>
<protein>
    <submittedName>
        <fullName evidence="2">Uncharacterized protein</fullName>
    </submittedName>
</protein>
<evidence type="ECO:0000313" key="3">
    <source>
        <dbReference type="Proteomes" id="UP000643525"/>
    </source>
</evidence>
<sequence length="75" mass="8609">MFTCDSNAYVHQLTHGQRERQRRQDEELAHSQPSNNRFHQLFCLSGGPMFSGGTSRTGQGQPKQLTRRQATVYIE</sequence>
<evidence type="ECO:0000313" key="2">
    <source>
        <dbReference type="EMBL" id="MBE1522970.1"/>
    </source>
</evidence>
<feature type="region of interest" description="Disordered" evidence="1">
    <location>
        <begin position="1"/>
        <end position="75"/>
    </location>
</feature>
<accession>A0ABR9JAL0</accession>
<dbReference type="Proteomes" id="UP000643525">
    <property type="component" value="Unassembled WGS sequence"/>
</dbReference>
<proteinExistence type="predicted"/>